<keyword evidence="6" id="KW-1185">Reference proteome</keyword>
<evidence type="ECO:0000313" key="5">
    <source>
        <dbReference type="EMBL" id="RMZ67057.1"/>
    </source>
</evidence>
<dbReference type="OrthoDB" id="5563033at2759"/>
<name>A0A3M7LXR6_9PLEO</name>
<keyword evidence="3" id="KW-1133">Transmembrane helix</keyword>
<dbReference type="GO" id="GO:0016020">
    <property type="term" value="C:membrane"/>
    <property type="evidence" value="ECO:0007669"/>
    <property type="project" value="UniProtKB-SubCell"/>
</dbReference>
<evidence type="ECO:0000256" key="3">
    <source>
        <dbReference type="ARBA" id="ARBA00022989"/>
    </source>
</evidence>
<dbReference type="PANTHER" id="PTHR13259:SF1">
    <property type="entry name" value="BLADDER CANCER-ASSOCIATED PROTEIN"/>
    <property type="match status" value="1"/>
</dbReference>
<keyword evidence="4" id="KW-0472">Membrane</keyword>
<dbReference type="PANTHER" id="PTHR13259">
    <property type="entry name" value="BLADDER CANCER 10 KD PROTEIN HOMOLOG"/>
    <property type="match status" value="1"/>
</dbReference>
<protein>
    <submittedName>
        <fullName evidence="5">Bladder cancer-related bc10</fullName>
    </submittedName>
</protein>
<proteinExistence type="predicted"/>
<evidence type="ECO:0000256" key="1">
    <source>
        <dbReference type="ARBA" id="ARBA00004370"/>
    </source>
</evidence>
<dbReference type="EMBL" id="KE747810">
    <property type="protein sequence ID" value="RMZ67057.1"/>
    <property type="molecule type" value="Genomic_DNA"/>
</dbReference>
<dbReference type="InterPro" id="IPR009598">
    <property type="entry name" value="BCALP"/>
</dbReference>
<dbReference type="SMART" id="SM01396">
    <property type="entry name" value="BC10"/>
    <property type="match status" value="1"/>
</dbReference>
<evidence type="ECO:0000256" key="2">
    <source>
        <dbReference type="ARBA" id="ARBA00022692"/>
    </source>
</evidence>
<evidence type="ECO:0000313" key="6">
    <source>
        <dbReference type="Proteomes" id="UP000265663"/>
    </source>
</evidence>
<evidence type="ECO:0000256" key="4">
    <source>
        <dbReference type="ARBA" id="ARBA00023136"/>
    </source>
</evidence>
<accession>A0A3M7LXR6</accession>
<dbReference type="Proteomes" id="UP000265663">
    <property type="component" value="Unassembled WGS sequence"/>
</dbReference>
<sequence length="167" mass="18352">MPPSQLQQEGSSTPRRLIAVNRAGLVLTRRKNQEAQDGSVRTQDNASPVYLVLFISATYFLNRPCVYCSLLLFILVVALFDFHTPWFDAPLSDSAELALNGTVAETVSVLAQAANHTAQAVVNNAFEHLKGKMGSGQASEGQSYEFVKGLLGKKEWRIQCLDVLIRV</sequence>
<reference evidence="5 6" key="1">
    <citation type="journal article" date="2014" name="PLoS ONE">
        <title>De novo Genome Assembly of the Fungal Plant Pathogen Pyrenophora semeniperda.</title>
        <authorList>
            <person name="Soliai M.M."/>
            <person name="Meyer S.E."/>
            <person name="Udall J.A."/>
            <person name="Elzinga D.E."/>
            <person name="Hermansen R.A."/>
            <person name="Bodily P.M."/>
            <person name="Hart A.A."/>
            <person name="Coleman C.E."/>
        </authorList>
    </citation>
    <scope>NUCLEOTIDE SEQUENCE [LARGE SCALE GENOMIC DNA]</scope>
    <source>
        <strain evidence="5 6">CCB06</strain>
        <tissue evidence="5">Mycelium</tissue>
    </source>
</reference>
<gene>
    <name evidence="5" type="ORF">GMOD_00000927</name>
</gene>
<organism evidence="5 6">
    <name type="scientific">Pyrenophora seminiperda CCB06</name>
    <dbReference type="NCBI Taxonomy" id="1302712"/>
    <lineage>
        <taxon>Eukaryota</taxon>
        <taxon>Fungi</taxon>
        <taxon>Dikarya</taxon>
        <taxon>Ascomycota</taxon>
        <taxon>Pezizomycotina</taxon>
        <taxon>Dothideomycetes</taxon>
        <taxon>Pleosporomycetidae</taxon>
        <taxon>Pleosporales</taxon>
        <taxon>Pleosporineae</taxon>
        <taxon>Pleosporaceae</taxon>
        <taxon>Pyrenophora</taxon>
    </lineage>
</organism>
<dbReference type="Pfam" id="PF06726">
    <property type="entry name" value="BC10"/>
    <property type="match status" value="1"/>
</dbReference>
<keyword evidence="2" id="KW-0812">Transmembrane</keyword>
<comment type="subcellular location">
    <subcellularLocation>
        <location evidence="1">Membrane</location>
    </subcellularLocation>
</comment>
<dbReference type="AlphaFoldDB" id="A0A3M7LXR6"/>